<protein>
    <submittedName>
        <fullName evidence="2">Uncharacterized protein</fullName>
    </submittedName>
</protein>
<dbReference type="SUPFAM" id="SSF69304">
    <property type="entry name" value="Tricorn protease N-terminal domain"/>
    <property type="match status" value="1"/>
</dbReference>
<dbReference type="PANTHER" id="PTHR32161">
    <property type="entry name" value="DPP6 N-TERMINAL DOMAIN-LIKE PROTEIN"/>
    <property type="match status" value="1"/>
</dbReference>
<dbReference type="Pfam" id="PF07676">
    <property type="entry name" value="PD40"/>
    <property type="match status" value="2"/>
</dbReference>
<gene>
    <name evidence="2" type="ORF">NCGR_LOCUS67370</name>
</gene>
<feature type="compositionally biased region" description="Basic residues" evidence="1">
    <location>
        <begin position="397"/>
        <end position="407"/>
    </location>
</feature>
<reference evidence="2" key="1">
    <citation type="submission" date="2020-10" db="EMBL/GenBank/DDBJ databases">
        <authorList>
            <person name="Han B."/>
            <person name="Lu T."/>
            <person name="Zhao Q."/>
            <person name="Huang X."/>
            <person name="Zhao Y."/>
        </authorList>
    </citation>
    <scope>NUCLEOTIDE SEQUENCE</scope>
</reference>
<dbReference type="Proteomes" id="UP000604825">
    <property type="component" value="Unassembled WGS sequence"/>
</dbReference>
<name>A0A811SRV2_9POAL</name>
<evidence type="ECO:0000313" key="2">
    <source>
        <dbReference type="EMBL" id="CAD6343272.1"/>
    </source>
</evidence>
<dbReference type="InterPro" id="IPR011042">
    <property type="entry name" value="6-blade_b-propeller_TolB-like"/>
</dbReference>
<evidence type="ECO:0000256" key="1">
    <source>
        <dbReference type="SAM" id="MobiDB-lite"/>
    </source>
</evidence>
<dbReference type="PANTHER" id="PTHR32161:SF9">
    <property type="entry name" value="TOLB PROTEIN-LIKE PROTEIN"/>
    <property type="match status" value="1"/>
</dbReference>
<sequence length="647" mass="69572">MEPTGTIVFASVGVTNFGFDVFSVSVPAPASADAEAGVSAEELDERRHTDGVSVNFNAQFADDAGDAVAFVSERTGAASLFLSRPGSESERPEPLPAAEGSLFHDRPTVRGGRVYFVSAHEKPDRPFRSWAAVYAASVGADGKEGKPERLTPRGVVDMSPAVSASGDLIAVASYGDRPWAFDFRVLETEVAVFRAADPSRRAVVAARGGWPAWHGDGALFFHRVADDGWWSVFRVGVSPDTLQPTGPERRVTPPGLHCFTPAAPAALGGGRWIAVATRRKGRAQRHVELFDLETERFSPLTELLNPGLHHYNPFFSPSGARVGYHRFRGAGAPGDSLVPHLQPVRSPVPSLRMLRVNGTFPSFSPDAAHLAVNGDFFMTPGVMVLRSDGSRRWTPHRARGGVHVHGPHLRDPEGDGLDLTDDDRGEVIGATVRPLTWSEAGNDAFPAVSPCGRWLVFWSGRTGHKNLYIVDTVSGEDGGVRRLTEGEWIDTMPSWSPDGSLIAFSSNRHDPSNPAVFSIYLVRPDGSGLRRVYVAGPEGSAEADKERINHVCFSPDSQWLLFTANLGSVVAEPISGPNQFQPYGDLYLCRLDGSGLRRLTCNAYENGTPAWGPASAGLGLESLALGPPAGENALGQFDEPLWLTCDV</sequence>
<organism evidence="2 3">
    <name type="scientific">Miscanthus lutarioriparius</name>
    <dbReference type="NCBI Taxonomy" id="422564"/>
    <lineage>
        <taxon>Eukaryota</taxon>
        <taxon>Viridiplantae</taxon>
        <taxon>Streptophyta</taxon>
        <taxon>Embryophyta</taxon>
        <taxon>Tracheophyta</taxon>
        <taxon>Spermatophyta</taxon>
        <taxon>Magnoliopsida</taxon>
        <taxon>Liliopsida</taxon>
        <taxon>Poales</taxon>
        <taxon>Poaceae</taxon>
        <taxon>PACMAD clade</taxon>
        <taxon>Panicoideae</taxon>
        <taxon>Andropogonodae</taxon>
        <taxon>Andropogoneae</taxon>
        <taxon>Saccharinae</taxon>
        <taxon>Miscanthus</taxon>
    </lineage>
</organism>
<keyword evidence="3" id="KW-1185">Reference proteome</keyword>
<dbReference type="OrthoDB" id="43744at2759"/>
<comment type="caution">
    <text evidence="2">The sequence shown here is derived from an EMBL/GenBank/DDBJ whole genome shotgun (WGS) entry which is preliminary data.</text>
</comment>
<dbReference type="SUPFAM" id="SSF82171">
    <property type="entry name" value="DPP6 N-terminal domain-like"/>
    <property type="match status" value="1"/>
</dbReference>
<feature type="region of interest" description="Disordered" evidence="1">
    <location>
        <begin position="82"/>
        <end position="103"/>
    </location>
</feature>
<proteinExistence type="predicted"/>
<dbReference type="EMBL" id="CAJGYO010000729">
    <property type="protein sequence ID" value="CAD6343272.1"/>
    <property type="molecule type" value="Genomic_DNA"/>
</dbReference>
<accession>A0A811SRV2</accession>
<dbReference type="InterPro" id="IPR011659">
    <property type="entry name" value="WD40"/>
</dbReference>
<evidence type="ECO:0000313" key="3">
    <source>
        <dbReference type="Proteomes" id="UP000604825"/>
    </source>
</evidence>
<dbReference type="Gene3D" id="2.120.10.30">
    <property type="entry name" value="TolB, C-terminal domain"/>
    <property type="match status" value="3"/>
</dbReference>
<feature type="region of interest" description="Disordered" evidence="1">
    <location>
        <begin position="397"/>
        <end position="421"/>
    </location>
</feature>
<dbReference type="AlphaFoldDB" id="A0A811SRV2"/>